<organism evidence="1 2">
    <name type="scientific">Gigaspora rosea</name>
    <dbReference type="NCBI Taxonomy" id="44941"/>
    <lineage>
        <taxon>Eukaryota</taxon>
        <taxon>Fungi</taxon>
        <taxon>Fungi incertae sedis</taxon>
        <taxon>Mucoromycota</taxon>
        <taxon>Glomeromycotina</taxon>
        <taxon>Glomeromycetes</taxon>
        <taxon>Diversisporales</taxon>
        <taxon>Gigasporaceae</taxon>
        <taxon>Gigaspora</taxon>
    </lineage>
</organism>
<reference evidence="1 2" key="1">
    <citation type="submission" date="2018-06" db="EMBL/GenBank/DDBJ databases">
        <title>Comparative genomics reveals the genomic features of Rhizophagus irregularis, R. cerebriforme, R. diaphanum and Gigaspora rosea, and their symbiotic lifestyle signature.</title>
        <authorList>
            <person name="Morin E."/>
            <person name="San Clemente H."/>
            <person name="Chen E.C.H."/>
            <person name="De La Providencia I."/>
            <person name="Hainaut M."/>
            <person name="Kuo A."/>
            <person name="Kohler A."/>
            <person name="Murat C."/>
            <person name="Tang N."/>
            <person name="Roy S."/>
            <person name="Loubradou J."/>
            <person name="Henrissat B."/>
            <person name="Grigoriev I.V."/>
            <person name="Corradi N."/>
            <person name="Roux C."/>
            <person name="Martin F.M."/>
        </authorList>
    </citation>
    <scope>NUCLEOTIDE SEQUENCE [LARGE SCALE GENOMIC DNA]</scope>
    <source>
        <strain evidence="1 2">DAOM 194757</strain>
    </source>
</reference>
<proteinExistence type="predicted"/>
<dbReference type="OrthoDB" id="2366889at2759"/>
<accession>A0A397VSL0</accession>
<evidence type="ECO:0000313" key="1">
    <source>
        <dbReference type="EMBL" id="RIB22086.1"/>
    </source>
</evidence>
<comment type="caution">
    <text evidence="1">The sequence shown here is derived from an EMBL/GenBank/DDBJ whole genome shotgun (WGS) entry which is preliminary data.</text>
</comment>
<keyword evidence="2" id="KW-1185">Reference proteome</keyword>
<evidence type="ECO:0000313" key="2">
    <source>
        <dbReference type="Proteomes" id="UP000266673"/>
    </source>
</evidence>
<dbReference type="Proteomes" id="UP000266673">
    <property type="component" value="Unassembled WGS sequence"/>
</dbReference>
<dbReference type="EMBL" id="QKWP01000325">
    <property type="protein sequence ID" value="RIB22086.1"/>
    <property type="molecule type" value="Genomic_DNA"/>
</dbReference>
<dbReference type="AlphaFoldDB" id="A0A397VSL0"/>
<sequence length="130" mass="15179">MDNFAIQVIDGIETIYKEDLEHLKHLESFEMTYFMKELTSHTINHILTPVEYPETSPEGVAYVFNIEGWEEPLAVFKDIQYSIGKPGGEYKVMCPYLNVVIDERKEKLRELQIANTIKEREHDLSKNNSL</sequence>
<name>A0A397VSL0_9GLOM</name>
<gene>
    <name evidence="1" type="ORF">C2G38_2140371</name>
</gene>
<protein>
    <submittedName>
        <fullName evidence="1">Uncharacterized protein</fullName>
    </submittedName>
</protein>